<keyword evidence="3" id="KW-1185">Reference proteome</keyword>
<dbReference type="InterPro" id="IPR036047">
    <property type="entry name" value="F-box-like_dom_sf"/>
</dbReference>
<sequence length="277" mass="31850">MDFKLELPIDILPIVFQYLDLQDLVNCSRTCWCWNADANTLLYKAIIFSSLSKLVHFVESIGGFHNSHEMCVKNNIDLYKPLGHLVKSVEITASYYQYDDRHNYSTILSRLATVTPNVHGAMIYLPIITLDADRGKLFNWSLLGLKWSKLTRLSLRDISGFSEEAHDIYDINDVLNKLQYLSIARCNGILTHMLPSLPTMPYLQFLKIGIDCVSDYHALKRILHNCQDTLHTLLVCFEKNSLLNSFDVDDLNIGSKKLKTFELCSREDLQFFSHFSS</sequence>
<dbReference type="PROSITE" id="PS50181">
    <property type="entry name" value="FBOX"/>
    <property type="match status" value="1"/>
</dbReference>
<organism evidence="2 3">
    <name type="scientific">Umbelopsis vinacea</name>
    <dbReference type="NCBI Taxonomy" id="44442"/>
    <lineage>
        <taxon>Eukaryota</taxon>
        <taxon>Fungi</taxon>
        <taxon>Fungi incertae sedis</taxon>
        <taxon>Mucoromycota</taxon>
        <taxon>Mucoromycotina</taxon>
        <taxon>Umbelopsidomycetes</taxon>
        <taxon>Umbelopsidales</taxon>
        <taxon>Umbelopsidaceae</taxon>
        <taxon>Umbelopsis</taxon>
    </lineage>
</organism>
<dbReference type="CDD" id="cd09917">
    <property type="entry name" value="F-box_SF"/>
    <property type="match status" value="1"/>
</dbReference>
<dbReference type="SUPFAM" id="SSF81383">
    <property type="entry name" value="F-box domain"/>
    <property type="match status" value="1"/>
</dbReference>
<gene>
    <name evidence="2" type="ORF">INT44_008978</name>
</gene>
<proteinExistence type="predicted"/>
<dbReference type="Proteomes" id="UP000612746">
    <property type="component" value="Unassembled WGS sequence"/>
</dbReference>
<dbReference type="AlphaFoldDB" id="A0A8H7UJG7"/>
<evidence type="ECO:0000313" key="2">
    <source>
        <dbReference type="EMBL" id="KAG2183967.1"/>
    </source>
</evidence>
<reference evidence="2" key="1">
    <citation type="submission" date="2020-12" db="EMBL/GenBank/DDBJ databases">
        <title>Metabolic potential, ecology and presence of endohyphal bacteria is reflected in genomic diversity of Mucoromycotina.</title>
        <authorList>
            <person name="Muszewska A."/>
            <person name="Okrasinska A."/>
            <person name="Steczkiewicz K."/>
            <person name="Drgas O."/>
            <person name="Orlowska M."/>
            <person name="Perlinska-Lenart U."/>
            <person name="Aleksandrzak-Piekarczyk T."/>
            <person name="Szatraj K."/>
            <person name="Zielenkiewicz U."/>
            <person name="Pilsyk S."/>
            <person name="Malc E."/>
            <person name="Mieczkowski P."/>
            <person name="Kruszewska J.S."/>
            <person name="Biernat P."/>
            <person name="Pawlowska J."/>
        </authorList>
    </citation>
    <scope>NUCLEOTIDE SEQUENCE</scope>
    <source>
        <strain evidence="2">WA0000051536</strain>
    </source>
</reference>
<dbReference type="InterPro" id="IPR001810">
    <property type="entry name" value="F-box_dom"/>
</dbReference>
<evidence type="ECO:0000313" key="3">
    <source>
        <dbReference type="Proteomes" id="UP000612746"/>
    </source>
</evidence>
<name>A0A8H7UJG7_9FUNG</name>
<evidence type="ECO:0000259" key="1">
    <source>
        <dbReference type="PROSITE" id="PS50181"/>
    </source>
</evidence>
<feature type="domain" description="F-box" evidence="1">
    <location>
        <begin position="1"/>
        <end position="51"/>
    </location>
</feature>
<dbReference type="Gene3D" id="1.20.1280.50">
    <property type="match status" value="1"/>
</dbReference>
<dbReference type="OrthoDB" id="2398163at2759"/>
<protein>
    <recommendedName>
        <fullName evidence="1">F-box domain-containing protein</fullName>
    </recommendedName>
</protein>
<dbReference type="Pfam" id="PF12937">
    <property type="entry name" value="F-box-like"/>
    <property type="match status" value="1"/>
</dbReference>
<comment type="caution">
    <text evidence="2">The sequence shown here is derived from an EMBL/GenBank/DDBJ whole genome shotgun (WGS) entry which is preliminary data.</text>
</comment>
<dbReference type="EMBL" id="JAEPRA010000006">
    <property type="protein sequence ID" value="KAG2183967.1"/>
    <property type="molecule type" value="Genomic_DNA"/>
</dbReference>
<accession>A0A8H7UJG7</accession>